<reference evidence="3" key="1">
    <citation type="journal article" date="2025" name="Foods">
        <title>Unveiling the Microbial Signatures of Arabica Coffee Cherries: Insights into Ripeness Specific Diversity, Functional Traits, and Implications for Quality and Safety.</title>
        <authorList>
            <consortium name="RefSeq"/>
            <person name="Tenea G.N."/>
            <person name="Cifuentes V."/>
            <person name="Reyes P."/>
            <person name="Cevallos-Vallejos M."/>
        </authorList>
    </citation>
    <scope>NUCLEOTIDE SEQUENCE [LARGE SCALE GENOMIC DNA]</scope>
</reference>
<dbReference type="GeneID" id="113724846"/>
<protein>
    <recommendedName>
        <fullName evidence="1">F-box protein</fullName>
    </recommendedName>
</protein>
<proteinExistence type="predicted"/>
<dbReference type="GO" id="GO:0005737">
    <property type="term" value="C:cytoplasm"/>
    <property type="evidence" value="ECO:0007669"/>
    <property type="project" value="TreeGrafter"/>
</dbReference>
<dbReference type="InterPro" id="IPR036047">
    <property type="entry name" value="F-box-like_dom_sf"/>
</dbReference>
<comment type="pathway">
    <text evidence="1">Protein modification; protein ubiquitination.</text>
</comment>
<dbReference type="PANTHER" id="PTHR12874:SF26">
    <property type="entry name" value="F-BOX PROTEIN"/>
    <property type="match status" value="1"/>
</dbReference>
<dbReference type="OrthoDB" id="3219396at2759"/>
<accession>A0A6P6VM25</accession>
<reference evidence="4" key="2">
    <citation type="submission" date="2025-08" db="UniProtKB">
        <authorList>
            <consortium name="RefSeq"/>
        </authorList>
    </citation>
    <scope>IDENTIFICATION</scope>
    <source>
        <tissue evidence="4">Leaves</tissue>
    </source>
</reference>
<dbReference type="GO" id="GO:0005634">
    <property type="term" value="C:nucleus"/>
    <property type="evidence" value="ECO:0007669"/>
    <property type="project" value="UniProtKB-SubCell"/>
</dbReference>
<keyword evidence="1" id="KW-0833">Ubl conjugation pathway</keyword>
<dbReference type="Gene3D" id="1.20.1280.50">
    <property type="match status" value="1"/>
</dbReference>
<comment type="function">
    <text evidence="1">Acts as a component of a SCF E3 ubiquitin ligase complexes.</text>
</comment>
<keyword evidence="3" id="KW-1185">Reference proteome</keyword>
<evidence type="ECO:0000256" key="1">
    <source>
        <dbReference type="RuleBase" id="RU369085"/>
    </source>
</evidence>
<comment type="subcellular location">
    <subcellularLocation>
        <location evidence="1">Nucleus</location>
    </subcellularLocation>
</comment>
<dbReference type="GO" id="GO:0019005">
    <property type="term" value="C:SCF ubiquitin ligase complex"/>
    <property type="evidence" value="ECO:0007669"/>
    <property type="project" value="UniProtKB-UniRule"/>
</dbReference>
<dbReference type="Proteomes" id="UP001652660">
    <property type="component" value="Chromosome 2c"/>
</dbReference>
<evidence type="ECO:0000313" key="4">
    <source>
        <dbReference type="RefSeq" id="XP_027103525.1"/>
    </source>
</evidence>
<dbReference type="Pfam" id="PF12937">
    <property type="entry name" value="F-box-like"/>
    <property type="match status" value="1"/>
</dbReference>
<dbReference type="SMART" id="SM00256">
    <property type="entry name" value="FBOX"/>
    <property type="match status" value="1"/>
</dbReference>
<dbReference type="PROSITE" id="PS50181">
    <property type="entry name" value="FBOX"/>
    <property type="match status" value="1"/>
</dbReference>
<dbReference type="SUPFAM" id="SSF81383">
    <property type="entry name" value="F-box domain"/>
    <property type="match status" value="1"/>
</dbReference>
<dbReference type="RefSeq" id="XP_027103525.1">
    <property type="nucleotide sequence ID" value="XM_027247724.2"/>
</dbReference>
<name>A0A6P6VM25_COFAR</name>
<gene>
    <name evidence="4" type="primary">LOC113724846</name>
</gene>
<organism evidence="3 4">
    <name type="scientific">Coffea arabica</name>
    <name type="common">Arabian coffee</name>
    <dbReference type="NCBI Taxonomy" id="13443"/>
    <lineage>
        <taxon>Eukaryota</taxon>
        <taxon>Viridiplantae</taxon>
        <taxon>Streptophyta</taxon>
        <taxon>Embryophyta</taxon>
        <taxon>Tracheophyta</taxon>
        <taxon>Spermatophyta</taxon>
        <taxon>Magnoliopsida</taxon>
        <taxon>eudicotyledons</taxon>
        <taxon>Gunneridae</taxon>
        <taxon>Pentapetalae</taxon>
        <taxon>asterids</taxon>
        <taxon>lamiids</taxon>
        <taxon>Gentianales</taxon>
        <taxon>Rubiaceae</taxon>
        <taxon>Ixoroideae</taxon>
        <taxon>Gardenieae complex</taxon>
        <taxon>Bertiereae - Coffeeae clade</taxon>
        <taxon>Coffeeae</taxon>
        <taxon>Coffea</taxon>
    </lineage>
</organism>
<dbReference type="GO" id="GO:0031146">
    <property type="term" value="P:SCF-dependent proteasomal ubiquitin-dependent protein catabolic process"/>
    <property type="evidence" value="ECO:0007669"/>
    <property type="project" value="UniProtKB-UniRule"/>
</dbReference>
<evidence type="ECO:0000259" key="2">
    <source>
        <dbReference type="PROSITE" id="PS50181"/>
    </source>
</evidence>
<sequence length="182" mass="20730">MGWGDLHISSRLLRLPLLFLCRSMERLPVEVCLKILSLLDHQNLATAQLVCRKWKILASDDTLWSYLFTQRWGVDHATFFAPDGSKLWKDVYAVQDRGDRVGLGLKIIREGDDYYLVHQGEIQRHLGSRRPKTGEIIHSPATVGEEEFSNMVEPSSGILDKILFFIGDLESASVHAKRSRVL</sequence>
<dbReference type="AlphaFoldDB" id="A0A6P6VM25"/>
<feature type="domain" description="F-box" evidence="2">
    <location>
        <begin position="21"/>
        <end position="67"/>
    </location>
</feature>
<keyword evidence="1" id="KW-0539">Nucleus</keyword>
<dbReference type="GO" id="GO:0016567">
    <property type="term" value="P:protein ubiquitination"/>
    <property type="evidence" value="ECO:0007669"/>
    <property type="project" value="UniProtKB-UniRule"/>
</dbReference>
<dbReference type="PANTHER" id="PTHR12874">
    <property type="entry name" value="F-BOX ONLY PROTEIN 48-RELATED"/>
    <property type="match status" value="1"/>
</dbReference>
<evidence type="ECO:0000313" key="3">
    <source>
        <dbReference type="Proteomes" id="UP001652660"/>
    </source>
</evidence>
<comment type="subunit">
    <text evidence="1">Component of the SCF-type E3 ligase complex.</text>
</comment>
<dbReference type="InterPro" id="IPR001810">
    <property type="entry name" value="F-box_dom"/>
</dbReference>